<reference evidence="2" key="1">
    <citation type="submission" date="2020-02" db="EMBL/GenBank/DDBJ databases">
        <authorList>
            <person name="Shen X.-R."/>
            <person name="Zhang Y.-X."/>
        </authorList>
    </citation>
    <scope>NUCLEOTIDE SEQUENCE</scope>
    <source>
        <strain evidence="2">SYP-B3998</strain>
    </source>
</reference>
<dbReference type="InterPro" id="IPR051044">
    <property type="entry name" value="MAG_DAG_Lipase"/>
</dbReference>
<accession>A0A6G3ZYQ8</accession>
<name>A0A6G3ZYQ8_9BACL</name>
<dbReference type="EMBL" id="JAAIKC010000003">
    <property type="protein sequence ID" value="NEW06537.1"/>
    <property type="molecule type" value="Genomic_DNA"/>
</dbReference>
<evidence type="ECO:0000313" key="2">
    <source>
        <dbReference type="EMBL" id="NEW06537.1"/>
    </source>
</evidence>
<proteinExistence type="predicted"/>
<protein>
    <submittedName>
        <fullName evidence="2">Alpha/beta hydrolase</fullName>
    </submittedName>
</protein>
<dbReference type="PANTHER" id="PTHR11614">
    <property type="entry name" value="PHOSPHOLIPASE-RELATED"/>
    <property type="match status" value="1"/>
</dbReference>
<dbReference type="InterPro" id="IPR029058">
    <property type="entry name" value="AB_hydrolase_fold"/>
</dbReference>
<dbReference type="Pfam" id="PF12146">
    <property type="entry name" value="Hydrolase_4"/>
    <property type="match status" value="1"/>
</dbReference>
<organism evidence="2">
    <name type="scientific">Paenibacillus sp. SYP-B3998</name>
    <dbReference type="NCBI Taxonomy" id="2678564"/>
    <lineage>
        <taxon>Bacteria</taxon>
        <taxon>Bacillati</taxon>
        <taxon>Bacillota</taxon>
        <taxon>Bacilli</taxon>
        <taxon>Bacillales</taxon>
        <taxon>Paenibacillaceae</taxon>
        <taxon>Paenibacillus</taxon>
    </lineage>
</organism>
<evidence type="ECO:0000259" key="1">
    <source>
        <dbReference type="Pfam" id="PF12146"/>
    </source>
</evidence>
<dbReference type="InterPro" id="IPR022742">
    <property type="entry name" value="Hydrolase_4"/>
</dbReference>
<dbReference type="RefSeq" id="WP_163945745.1">
    <property type="nucleotide sequence ID" value="NZ_JAAIKC010000003.1"/>
</dbReference>
<dbReference type="GO" id="GO:0016787">
    <property type="term" value="F:hydrolase activity"/>
    <property type="evidence" value="ECO:0007669"/>
    <property type="project" value="UniProtKB-KW"/>
</dbReference>
<sequence length="315" mass="35142">MQKQHFVWKDSQHIDIYVYEWLPDPQKPIKAIVQIAHGMSETAARYERLAAVLTAQGYAVYANDHLGHGLTAGTPEQVGKFGKDCFHRMVQNMGGITGHLRSLYSEDVPLFLLGHSMGSFLTQHYMVSYVNKYPLHVQGIILSGSNGEEGGSLQAGIAVASLEAALRGDHHRSKLITALSFGAFNKKHAPNRTPSDWLSRDPKEVDAYEADPFCGVVFTSGYFRDFFKGLKEIHRPEHVNQVRKDLPVFVLSGDDDPVGGYGKGVRKLIAMYKSLGLKDVSSKIYAGGRHEMLNEVNRDEVMQDILGWLEKQVNK</sequence>
<dbReference type="AlphaFoldDB" id="A0A6G3ZYQ8"/>
<dbReference type="SUPFAM" id="SSF53474">
    <property type="entry name" value="alpha/beta-Hydrolases"/>
    <property type="match status" value="1"/>
</dbReference>
<dbReference type="Gene3D" id="3.40.50.1820">
    <property type="entry name" value="alpha/beta hydrolase"/>
    <property type="match status" value="1"/>
</dbReference>
<feature type="domain" description="Serine aminopeptidase S33" evidence="1">
    <location>
        <begin position="28"/>
        <end position="296"/>
    </location>
</feature>
<comment type="caution">
    <text evidence="2">The sequence shown here is derived from an EMBL/GenBank/DDBJ whole genome shotgun (WGS) entry which is preliminary data.</text>
</comment>
<keyword evidence="2" id="KW-0378">Hydrolase</keyword>
<gene>
    <name evidence="2" type="ORF">GK047_10990</name>
</gene>